<feature type="region of interest" description="Disordered" evidence="6">
    <location>
        <begin position="279"/>
        <end position="300"/>
    </location>
</feature>
<dbReference type="AlphaFoldDB" id="A0AAN9Z2A5"/>
<dbReference type="SMART" id="SM00105">
    <property type="entry name" value="ArfGap"/>
    <property type="match status" value="1"/>
</dbReference>
<keyword evidence="4" id="KW-0862">Zinc</keyword>
<feature type="compositionally biased region" description="Polar residues" evidence="6">
    <location>
        <begin position="136"/>
        <end position="157"/>
    </location>
</feature>
<reference evidence="8 9" key="1">
    <citation type="submission" date="2024-03" db="EMBL/GenBank/DDBJ databases">
        <title>The genome assembly and annotation of the cricket Gryllus longicercus Weissman &amp; Gray.</title>
        <authorList>
            <person name="Szrajer S."/>
            <person name="Gray D."/>
            <person name="Ylla G."/>
        </authorList>
    </citation>
    <scope>NUCLEOTIDE SEQUENCE [LARGE SCALE GENOMIC DNA]</scope>
    <source>
        <strain evidence="8">DAG 2021-001</strain>
        <tissue evidence="8">Whole body minus gut</tissue>
    </source>
</reference>
<keyword evidence="3 5" id="KW-0863">Zinc-finger</keyword>
<organism evidence="8 9">
    <name type="scientific">Gryllus longicercus</name>
    <dbReference type="NCBI Taxonomy" id="2509291"/>
    <lineage>
        <taxon>Eukaryota</taxon>
        <taxon>Metazoa</taxon>
        <taxon>Ecdysozoa</taxon>
        <taxon>Arthropoda</taxon>
        <taxon>Hexapoda</taxon>
        <taxon>Insecta</taxon>
        <taxon>Pterygota</taxon>
        <taxon>Neoptera</taxon>
        <taxon>Polyneoptera</taxon>
        <taxon>Orthoptera</taxon>
        <taxon>Ensifera</taxon>
        <taxon>Gryllidea</taxon>
        <taxon>Grylloidea</taxon>
        <taxon>Gryllidae</taxon>
        <taxon>Gryllinae</taxon>
        <taxon>Gryllus</taxon>
    </lineage>
</organism>
<evidence type="ECO:0000313" key="8">
    <source>
        <dbReference type="EMBL" id="KAK7793493.1"/>
    </source>
</evidence>
<dbReference type="GO" id="GO:0005096">
    <property type="term" value="F:GTPase activator activity"/>
    <property type="evidence" value="ECO:0007669"/>
    <property type="project" value="InterPro"/>
</dbReference>
<dbReference type="PANTHER" id="PTHR46134">
    <property type="entry name" value="DRONGO, ISOFORM F"/>
    <property type="match status" value="1"/>
</dbReference>
<dbReference type="InterPro" id="IPR037278">
    <property type="entry name" value="ARFGAP/RecO"/>
</dbReference>
<gene>
    <name evidence="8" type="ORF">R5R35_010163</name>
</gene>
<evidence type="ECO:0000259" key="7">
    <source>
        <dbReference type="PROSITE" id="PS50115"/>
    </source>
</evidence>
<keyword evidence="9" id="KW-1185">Reference proteome</keyword>
<dbReference type="PANTHER" id="PTHR46134:SF3">
    <property type="entry name" value="ARFGAP WITH FG REPEATS 1"/>
    <property type="match status" value="1"/>
</dbReference>
<evidence type="ECO:0000256" key="5">
    <source>
        <dbReference type="PROSITE-ProRule" id="PRU00288"/>
    </source>
</evidence>
<evidence type="ECO:0000256" key="1">
    <source>
        <dbReference type="ARBA" id="ARBA00022723"/>
    </source>
</evidence>
<dbReference type="Pfam" id="PF01412">
    <property type="entry name" value="ArfGap"/>
    <property type="match status" value="1"/>
</dbReference>
<protein>
    <recommendedName>
        <fullName evidence="7">Arf-GAP domain-containing protein</fullName>
    </recommendedName>
</protein>
<keyword evidence="1" id="KW-0479">Metal-binding</keyword>
<dbReference type="GO" id="GO:0008270">
    <property type="term" value="F:zinc ion binding"/>
    <property type="evidence" value="ECO:0007669"/>
    <property type="project" value="UniProtKB-KW"/>
</dbReference>
<dbReference type="InterPro" id="IPR001164">
    <property type="entry name" value="ArfGAP_dom"/>
</dbReference>
<name>A0AAN9Z2A5_9ORTH</name>
<accession>A0AAN9Z2A5</accession>
<keyword evidence="2" id="KW-0677">Repeat</keyword>
<sequence length="506" mass="53596">MATARKKQDEKHLKILRELVSLPANKQCFDCHQRGPTYVNMTIGSFVCTSCSGMLRGLTPPHRVKSISMASFSTEEVELIKARGNEYCKQIWLGLYDAAHGQDSKDEQQIKDFMIAKYERKRYYVDPTTIPRNGPTGFSSPEVQSRSRTSTPQSVGSASDGKPSANVTPTPFIQAKPLVLNVQTSVPSHDNMFTPDKPSEFLADFGSADPFSSSSQAMPNTAQPSFANFENNPVFSSSSDQLFGLMLKSDPIPSKCNTNRWSMPTASALSTLGGFGSPARKAASSMGVNQPPLLSATQPPSEDRYAALKDLDSLMKSQQQQHHQQPVVEAAAPLNDWSSVSAAGASPWPVSSSTNAVGASVFSQAQSGFMNSVPSTAPTLAFPEAATVPNPFAVAGATIDPWAPTVGTNGMTAPSGASFNANPFRPAVTKRPNQQGFGPAADASCGWGAVGPEVVPNGAILSGMGAVFPTSQSMNFPAKVWHNSVGNPFVLGASPAPTGRSSNPFL</sequence>
<dbReference type="GO" id="GO:0005737">
    <property type="term" value="C:cytoplasm"/>
    <property type="evidence" value="ECO:0007669"/>
    <property type="project" value="TreeGrafter"/>
</dbReference>
<evidence type="ECO:0000256" key="2">
    <source>
        <dbReference type="ARBA" id="ARBA00022737"/>
    </source>
</evidence>
<dbReference type="SUPFAM" id="SSF57863">
    <property type="entry name" value="ArfGap/RecO-like zinc finger"/>
    <property type="match status" value="1"/>
</dbReference>
<evidence type="ECO:0000256" key="4">
    <source>
        <dbReference type="ARBA" id="ARBA00022833"/>
    </source>
</evidence>
<dbReference type="EMBL" id="JAZDUA010000378">
    <property type="protein sequence ID" value="KAK7793493.1"/>
    <property type="molecule type" value="Genomic_DNA"/>
</dbReference>
<comment type="caution">
    <text evidence="8">The sequence shown here is derived from an EMBL/GenBank/DDBJ whole genome shotgun (WGS) entry which is preliminary data.</text>
</comment>
<dbReference type="PRINTS" id="PR00405">
    <property type="entry name" value="REVINTRACTNG"/>
</dbReference>
<dbReference type="Gene3D" id="1.10.220.150">
    <property type="entry name" value="Arf GTPase activating protein"/>
    <property type="match status" value="1"/>
</dbReference>
<dbReference type="FunFam" id="1.10.220.150:FF:000005">
    <property type="entry name" value="Arf-GAP domain and FG repeat-containing protein 1"/>
    <property type="match status" value="1"/>
</dbReference>
<evidence type="ECO:0000256" key="3">
    <source>
        <dbReference type="ARBA" id="ARBA00022771"/>
    </source>
</evidence>
<proteinExistence type="predicted"/>
<dbReference type="PROSITE" id="PS50115">
    <property type="entry name" value="ARFGAP"/>
    <property type="match status" value="1"/>
</dbReference>
<dbReference type="Proteomes" id="UP001378592">
    <property type="component" value="Unassembled WGS sequence"/>
</dbReference>
<dbReference type="CDD" id="cd08838">
    <property type="entry name" value="ArfGap_AGFG"/>
    <property type="match status" value="1"/>
</dbReference>
<evidence type="ECO:0000256" key="6">
    <source>
        <dbReference type="SAM" id="MobiDB-lite"/>
    </source>
</evidence>
<feature type="domain" description="Arf-GAP" evidence="7">
    <location>
        <begin position="10"/>
        <end position="132"/>
    </location>
</feature>
<dbReference type="InterPro" id="IPR052248">
    <property type="entry name" value="Arf-GAP_FG-repeat_protein"/>
</dbReference>
<evidence type="ECO:0000313" key="9">
    <source>
        <dbReference type="Proteomes" id="UP001378592"/>
    </source>
</evidence>
<feature type="region of interest" description="Disordered" evidence="6">
    <location>
        <begin position="126"/>
        <end position="170"/>
    </location>
</feature>
<dbReference type="InterPro" id="IPR038508">
    <property type="entry name" value="ArfGAP_dom_sf"/>
</dbReference>
<dbReference type="GO" id="GO:0016020">
    <property type="term" value="C:membrane"/>
    <property type="evidence" value="ECO:0007669"/>
    <property type="project" value="TreeGrafter"/>
</dbReference>